<dbReference type="GO" id="GO:0016579">
    <property type="term" value="P:protein deubiquitination"/>
    <property type="evidence" value="ECO:0007669"/>
    <property type="project" value="InterPro"/>
</dbReference>
<dbReference type="STRING" id="37653.A0A0L8HGH3"/>
<keyword evidence="3 5" id="KW-0863">Zinc-finger</keyword>
<dbReference type="PROSITE" id="PS00973">
    <property type="entry name" value="USP_2"/>
    <property type="match status" value="1"/>
</dbReference>
<dbReference type="AlphaFoldDB" id="A0A0L8HGH3"/>
<feature type="region of interest" description="Disordered" evidence="7">
    <location>
        <begin position="107"/>
        <end position="146"/>
    </location>
</feature>
<keyword evidence="6" id="KW-0378">Hydrolase</keyword>
<reference evidence="10" key="1">
    <citation type="submission" date="2015-07" db="EMBL/GenBank/DDBJ databases">
        <title>MeaNS - Measles Nucleotide Surveillance Program.</title>
        <authorList>
            <person name="Tran T."/>
            <person name="Druce J."/>
        </authorList>
    </citation>
    <scope>NUCLEOTIDE SEQUENCE</scope>
    <source>
        <strain evidence="10">UCB-OBI-ISO-001</strain>
        <tissue evidence="10">Gonad</tissue>
    </source>
</reference>
<keyword evidence="6" id="KW-0833">Ubl conjugation pathway</keyword>
<keyword evidence="4" id="KW-0862">Zinc</keyword>
<dbReference type="KEGG" id="obi:106870813"/>
<feature type="domain" description="UBP-type" evidence="9">
    <location>
        <begin position="1"/>
        <end position="111"/>
    </location>
</feature>
<evidence type="ECO:0000256" key="1">
    <source>
        <dbReference type="ARBA" id="ARBA00000707"/>
    </source>
</evidence>
<organism evidence="10">
    <name type="scientific">Octopus bimaculoides</name>
    <name type="common">California two-spotted octopus</name>
    <dbReference type="NCBI Taxonomy" id="37653"/>
    <lineage>
        <taxon>Eukaryota</taxon>
        <taxon>Metazoa</taxon>
        <taxon>Spiralia</taxon>
        <taxon>Lophotrochozoa</taxon>
        <taxon>Mollusca</taxon>
        <taxon>Cephalopoda</taxon>
        <taxon>Coleoidea</taxon>
        <taxon>Octopodiformes</taxon>
        <taxon>Octopoda</taxon>
        <taxon>Incirrata</taxon>
        <taxon>Octopodidae</taxon>
        <taxon>Octopus</taxon>
    </lineage>
</organism>
<keyword evidence="2" id="KW-0479">Metal-binding</keyword>
<evidence type="ECO:0000259" key="9">
    <source>
        <dbReference type="PROSITE" id="PS50271"/>
    </source>
</evidence>
<dbReference type="SUPFAM" id="SSF54001">
    <property type="entry name" value="Cysteine proteinases"/>
    <property type="match status" value="1"/>
</dbReference>
<dbReference type="PROSITE" id="PS50271">
    <property type="entry name" value="ZF_UBP"/>
    <property type="match status" value="1"/>
</dbReference>
<evidence type="ECO:0000256" key="4">
    <source>
        <dbReference type="ARBA" id="ARBA00022833"/>
    </source>
</evidence>
<dbReference type="InterPro" id="IPR050185">
    <property type="entry name" value="Ub_carboxyl-term_hydrolase"/>
</dbReference>
<dbReference type="EC" id="3.4.19.12" evidence="6"/>
<dbReference type="Gene3D" id="3.90.70.10">
    <property type="entry name" value="Cysteine proteinases"/>
    <property type="match status" value="1"/>
</dbReference>
<evidence type="ECO:0000256" key="5">
    <source>
        <dbReference type="PROSITE-ProRule" id="PRU00502"/>
    </source>
</evidence>
<dbReference type="PROSITE" id="PS50235">
    <property type="entry name" value="USP_3"/>
    <property type="match status" value="1"/>
</dbReference>
<dbReference type="SMART" id="SM00290">
    <property type="entry name" value="ZnF_UBP"/>
    <property type="match status" value="1"/>
</dbReference>
<evidence type="ECO:0000256" key="7">
    <source>
        <dbReference type="SAM" id="MobiDB-lite"/>
    </source>
</evidence>
<evidence type="ECO:0000313" key="10">
    <source>
        <dbReference type="EMBL" id="KOF88353.1"/>
    </source>
</evidence>
<evidence type="ECO:0000256" key="3">
    <source>
        <dbReference type="ARBA" id="ARBA00022771"/>
    </source>
</evidence>
<evidence type="ECO:0000256" key="6">
    <source>
        <dbReference type="RuleBase" id="RU366025"/>
    </source>
</evidence>
<comment type="catalytic activity">
    <reaction evidence="1 6">
        <text>Thiol-dependent hydrolysis of ester, thioester, amide, peptide and isopeptide bonds formed by the C-terminal Gly of ubiquitin (a 76-residue protein attached to proteins as an intracellular targeting signal).</text>
        <dbReference type="EC" id="3.4.19.12"/>
    </reaction>
</comment>
<name>A0A0L8HGH3_OCTBM</name>
<dbReference type="InterPro" id="IPR001394">
    <property type="entry name" value="Peptidase_C19_UCH"/>
</dbReference>
<dbReference type="PANTHER" id="PTHR21646">
    <property type="entry name" value="UBIQUITIN CARBOXYL-TERMINAL HYDROLASE"/>
    <property type="match status" value="1"/>
</dbReference>
<gene>
    <name evidence="10" type="ORF">OCBIM_22015064mg</name>
</gene>
<dbReference type="Gene3D" id="3.30.40.10">
    <property type="entry name" value="Zinc/RING finger domain, C3HC4 (zinc finger)"/>
    <property type="match status" value="1"/>
</dbReference>
<protein>
    <recommendedName>
        <fullName evidence="6">Ubiquitin carboxyl-terminal hydrolase</fullName>
        <ecNumber evidence="6">3.4.19.12</ecNumber>
    </recommendedName>
</protein>
<dbReference type="InterPro" id="IPR013083">
    <property type="entry name" value="Znf_RING/FYVE/PHD"/>
</dbReference>
<feature type="domain" description="USP" evidence="8">
    <location>
        <begin position="146"/>
        <end position="491"/>
    </location>
</feature>
<dbReference type="EMBL" id="KQ418194">
    <property type="protein sequence ID" value="KOF88353.1"/>
    <property type="molecule type" value="Genomic_DNA"/>
</dbReference>
<dbReference type="Pfam" id="PF02148">
    <property type="entry name" value="zf-UBP"/>
    <property type="match status" value="1"/>
</dbReference>
<dbReference type="OrthoDB" id="21192at2759"/>
<evidence type="ECO:0000256" key="2">
    <source>
        <dbReference type="ARBA" id="ARBA00022723"/>
    </source>
</evidence>
<dbReference type="PANTHER" id="PTHR21646:SF19">
    <property type="entry name" value="UBIQUITIN CARBOXYL-TERMINAL HYDROLASE 3"/>
    <property type="match status" value="1"/>
</dbReference>
<dbReference type="InterPro" id="IPR001607">
    <property type="entry name" value="Znf_UBP"/>
</dbReference>
<dbReference type="OMA" id="KYWVKYL"/>
<dbReference type="InterPro" id="IPR038765">
    <property type="entry name" value="Papain-like_cys_pep_sf"/>
</dbReference>
<dbReference type="InterPro" id="IPR018200">
    <property type="entry name" value="USP_CS"/>
</dbReference>
<dbReference type="Pfam" id="PF00443">
    <property type="entry name" value="UCH"/>
    <property type="match status" value="1"/>
</dbReference>
<evidence type="ECO:0000259" key="8">
    <source>
        <dbReference type="PROSITE" id="PS50235"/>
    </source>
</evidence>
<proteinExistence type="inferred from homology"/>
<dbReference type="GO" id="GO:0008270">
    <property type="term" value="F:zinc ion binding"/>
    <property type="evidence" value="ECO:0007669"/>
    <property type="project" value="UniProtKB-KW"/>
</dbReference>
<dbReference type="SUPFAM" id="SSF57850">
    <property type="entry name" value="RING/U-box"/>
    <property type="match status" value="1"/>
</dbReference>
<keyword evidence="6" id="KW-0788">Thiol protease</keyword>
<dbReference type="GO" id="GO:0006508">
    <property type="term" value="P:proteolysis"/>
    <property type="evidence" value="ECO:0007669"/>
    <property type="project" value="UniProtKB-KW"/>
</dbReference>
<dbReference type="InterPro" id="IPR028889">
    <property type="entry name" value="USP"/>
</dbReference>
<sequence length="507" mass="58369">MECPHLEESAKITVPSVKSENLPQQFTCSVCKTEKSPWICLCCGVVNCGRYVNGHARKHQEEDNERAHSVCMDCDSYSAFCYVCDEFVVNDTKGGHLEKLRKHLQSLNSPQSRLRDKSKRISQTDSVENNKRKKMKLDKDTNPRSSGLRNLGNTCFMNAVLQSLSNIEEFCGYIKRLPSLEDQVYKMRKCHYAKRTKNGEDVLLVEELRKTLIALWQGTKTAISPDSLFSVIWQVVPRFRGYQQQDAHEFMRYLLDRLHTELLTLLPYPNDNSPFIGPKGKSTIVTAIFGGLLQNEVNCLICNMESKKHDPFLDLSLDIPIQYCSKTALKSKESEGRCKLTDCLTSFTDIEELEESELYMCSNCKKKQHSTKKFWIRRLPNVLCLHLKRFRWNSVFRLKIETFVEFPIRGLDMNRYVLNNLHETRGSFSGSNLYDLAAVIVHHGSGAGSGHYTSYAIHKGVWYHFNDSNVTVCNEETVSRCKAYILFYVRREFKLPENIGVNNKLDD</sequence>
<dbReference type="GO" id="GO:0004843">
    <property type="term" value="F:cysteine-type deubiquitinase activity"/>
    <property type="evidence" value="ECO:0007669"/>
    <property type="project" value="UniProtKB-UniRule"/>
</dbReference>
<dbReference type="PROSITE" id="PS00972">
    <property type="entry name" value="USP_1"/>
    <property type="match status" value="1"/>
</dbReference>
<keyword evidence="6" id="KW-0645">Protease</keyword>
<comment type="similarity">
    <text evidence="6">Belongs to the peptidase C19 family.</text>
</comment>
<accession>A0A0L8HGH3</accession>